<dbReference type="PROSITE" id="PS52015">
    <property type="entry name" value="TONB_CTD"/>
    <property type="match status" value="1"/>
</dbReference>
<feature type="region of interest" description="Disordered" evidence="10">
    <location>
        <begin position="88"/>
        <end position="108"/>
    </location>
</feature>
<evidence type="ECO:0000256" key="10">
    <source>
        <dbReference type="SAM" id="MobiDB-lite"/>
    </source>
</evidence>
<dbReference type="NCBIfam" id="TIGR01352">
    <property type="entry name" value="tonB_Cterm"/>
    <property type="match status" value="1"/>
</dbReference>
<keyword evidence="6" id="KW-0812">Transmembrane</keyword>
<evidence type="ECO:0000256" key="5">
    <source>
        <dbReference type="ARBA" id="ARBA00022519"/>
    </source>
</evidence>
<evidence type="ECO:0000256" key="1">
    <source>
        <dbReference type="ARBA" id="ARBA00004383"/>
    </source>
</evidence>
<dbReference type="RefSeq" id="WP_146379930.1">
    <property type="nucleotide sequence ID" value="NZ_VOEJ01000001.1"/>
</dbReference>
<evidence type="ECO:0000256" key="8">
    <source>
        <dbReference type="ARBA" id="ARBA00022989"/>
    </source>
</evidence>
<feature type="compositionally biased region" description="Low complexity" evidence="10">
    <location>
        <begin position="136"/>
        <end position="158"/>
    </location>
</feature>
<dbReference type="InterPro" id="IPR051045">
    <property type="entry name" value="TonB-dependent_transducer"/>
</dbReference>
<dbReference type="PANTHER" id="PTHR33446:SF2">
    <property type="entry name" value="PROTEIN TONB"/>
    <property type="match status" value="1"/>
</dbReference>
<dbReference type="GO" id="GO:0055085">
    <property type="term" value="P:transmembrane transport"/>
    <property type="evidence" value="ECO:0007669"/>
    <property type="project" value="InterPro"/>
</dbReference>
<comment type="subcellular location">
    <subcellularLocation>
        <location evidence="1">Cell inner membrane</location>
        <topology evidence="1">Single-pass membrane protein</topology>
        <orientation evidence="1">Periplasmic side</orientation>
    </subcellularLocation>
</comment>
<gene>
    <name evidence="12" type="ORF">FPZ43_00675</name>
</gene>
<organism evidence="12 13">
    <name type="scientific">Mucilaginibacter pallidiroseus</name>
    <dbReference type="NCBI Taxonomy" id="2599295"/>
    <lineage>
        <taxon>Bacteria</taxon>
        <taxon>Pseudomonadati</taxon>
        <taxon>Bacteroidota</taxon>
        <taxon>Sphingobacteriia</taxon>
        <taxon>Sphingobacteriales</taxon>
        <taxon>Sphingobacteriaceae</taxon>
        <taxon>Mucilaginibacter</taxon>
    </lineage>
</organism>
<dbReference type="GO" id="GO:0098797">
    <property type="term" value="C:plasma membrane protein complex"/>
    <property type="evidence" value="ECO:0007669"/>
    <property type="project" value="TreeGrafter"/>
</dbReference>
<evidence type="ECO:0000259" key="11">
    <source>
        <dbReference type="PROSITE" id="PS52015"/>
    </source>
</evidence>
<evidence type="ECO:0000256" key="3">
    <source>
        <dbReference type="ARBA" id="ARBA00022448"/>
    </source>
</evidence>
<feature type="region of interest" description="Disordered" evidence="10">
    <location>
        <begin position="136"/>
        <end position="168"/>
    </location>
</feature>
<keyword evidence="5" id="KW-0997">Cell inner membrane</keyword>
<proteinExistence type="inferred from homology"/>
<evidence type="ECO:0000313" key="12">
    <source>
        <dbReference type="EMBL" id="TWR31033.1"/>
    </source>
</evidence>
<evidence type="ECO:0000256" key="2">
    <source>
        <dbReference type="ARBA" id="ARBA00006555"/>
    </source>
</evidence>
<comment type="similarity">
    <text evidence="2">Belongs to the TonB family.</text>
</comment>
<dbReference type="InterPro" id="IPR003538">
    <property type="entry name" value="TonB"/>
</dbReference>
<reference evidence="12 13" key="1">
    <citation type="submission" date="2019-07" db="EMBL/GenBank/DDBJ databases">
        <authorList>
            <person name="Kim J."/>
        </authorList>
    </citation>
    <scope>NUCLEOTIDE SEQUENCE [LARGE SCALE GENOMIC DNA]</scope>
    <source>
        <strain evidence="13">dk17</strain>
    </source>
</reference>
<dbReference type="Proteomes" id="UP000320042">
    <property type="component" value="Unassembled WGS sequence"/>
</dbReference>
<evidence type="ECO:0000256" key="6">
    <source>
        <dbReference type="ARBA" id="ARBA00022692"/>
    </source>
</evidence>
<dbReference type="InterPro" id="IPR006260">
    <property type="entry name" value="TonB/TolA_C"/>
</dbReference>
<keyword evidence="7" id="KW-0653">Protein transport</keyword>
<dbReference type="PRINTS" id="PR01374">
    <property type="entry name" value="TONBPROTEIN"/>
</dbReference>
<dbReference type="Gene3D" id="3.30.1150.10">
    <property type="match status" value="1"/>
</dbReference>
<dbReference type="GO" id="GO:0030288">
    <property type="term" value="C:outer membrane-bounded periplasmic space"/>
    <property type="evidence" value="ECO:0007669"/>
    <property type="project" value="InterPro"/>
</dbReference>
<dbReference type="EMBL" id="VOEJ01000001">
    <property type="protein sequence ID" value="TWR31033.1"/>
    <property type="molecule type" value="Genomic_DNA"/>
</dbReference>
<protein>
    <submittedName>
        <fullName evidence="12">Energy transducer TonB</fullName>
    </submittedName>
</protein>
<keyword evidence="8" id="KW-1133">Transmembrane helix</keyword>
<sequence>MLNTKLNLYNAEWLDVVFDDRNKAYGAYDLRVNYGRTMIKAMAIAFSVIVAGSAYIKLTAKEIEPVEITKKIEVVLPPPKMDEIVEAKPEKPEPAKPAKPEAPAPAASQIKFTTPVVTDKPVVDELPTIAQLAENTVGTTTTPGNKTGDNATPTENTTPGGGGSGTAEISNEVQEFAEVNPEPFGGMEAFGKFLGKTLRYPARASEAGVQGRVIMSFVVERDGTLSNITVVRGIGYGLDEEASRVLKLAKAWKPGMQNGHAVRVRYTIPINFQLPE</sequence>
<dbReference type="AlphaFoldDB" id="A0A563UIB2"/>
<dbReference type="SUPFAM" id="SSF74653">
    <property type="entry name" value="TolA/TonB C-terminal domain"/>
    <property type="match status" value="1"/>
</dbReference>
<dbReference type="GO" id="GO:0015031">
    <property type="term" value="P:protein transport"/>
    <property type="evidence" value="ECO:0007669"/>
    <property type="project" value="UniProtKB-KW"/>
</dbReference>
<dbReference type="OrthoDB" id="649093at2"/>
<name>A0A563UIB2_9SPHI</name>
<accession>A0A563UIB2</accession>
<dbReference type="Pfam" id="PF03544">
    <property type="entry name" value="TonB_C"/>
    <property type="match status" value="1"/>
</dbReference>
<keyword evidence="13" id="KW-1185">Reference proteome</keyword>
<feature type="compositionally biased region" description="Basic and acidic residues" evidence="10">
    <location>
        <begin position="88"/>
        <end position="99"/>
    </location>
</feature>
<keyword evidence="4" id="KW-1003">Cell membrane</keyword>
<dbReference type="GO" id="GO:0015891">
    <property type="term" value="P:siderophore transport"/>
    <property type="evidence" value="ECO:0007669"/>
    <property type="project" value="InterPro"/>
</dbReference>
<dbReference type="PANTHER" id="PTHR33446">
    <property type="entry name" value="PROTEIN TONB-RELATED"/>
    <property type="match status" value="1"/>
</dbReference>
<evidence type="ECO:0000256" key="7">
    <source>
        <dbReference type="ARBA" id="ARBA00022927"/>
    </source>
</evidence>
<feature type="domain" description="TonB C-terminal" evidence="11">
    <location>
        <begin position="185"/>
        <end position="276"/>
    </location>
</feature>
<keyword evidence="9" id="KW-0472">Membrane</keyword>
<dbReference type="InterPro" id="IPR037682">
    <property type="entry name" value="TonB_C"/>
</dbReference>
<keyword evidence="3" id="KW-0813">Transport</keyword>
<evidence type="ECO:0000313" key="13">
    <source>
        <dbReference type="Proteomes" id="UP000320042"/>
    </source>
</evidence>
<evidence type="ECO:0000256" key="9">
    <source>
        <dbReference type="ARBA" id="ARBA00023136"/>
    </source>
</evidence>
<comment type="caution">
    <text evidence="12">The sequence shown here is derived from an EMBL/GenBank/DDBJ whole genome shotgun (WGS) entry which is preliminary data.</text>
</comment>
<dbReference type="GO" id="GO:0031992">
    <property type="term" value="F:energy transducer activity"/>
    <property type="evidence" value="ECO:0007669"/>
    <property type="project" value="InterPro"/>
</dbReference>
<evidence type="ECO:0000256" key="4">
    <source>
        <dbReference type="ARBA" id="ARBA00022475"/>
    </source>
</evidence>